<dbReference type="Gene3D" id="3.30.60.10">
    <property type="entry name" value="Endochitinase-like"/>
    <property type="match status" value="1"/>
</dbReference>
<evidence type="ECO:0000256" key="3">
    <source>
        <dbReference type="SAM" id="MobiDB-lite"/>
    </source>
</evidence>
<protein>
    <recommendedName>
        <fullName evidence="4">Chitin-binding type-1 domain-containing protein</fullName>
    </recommendedName>
</protein>
<dbReference type="PANTHER" id="PTHR47700">
    <property type="entry name" value="V CHITINASE, PUTATIVE (AFU_ORTHOLOGUE AFUA_6G13720)-RELATED"/>
    <property type="match status" value="1"/>
</dbReference>
<keyword evidence="6" id="KW-1185">Reference proteome</keyword>
<gene>
    <name evidence="5" type="ORF">BDW59DRAFT_158336</name>
</gene>
<evidence type="ECO:0000256" key="2">
    <source>
        <dbReference type="ARBA" id="ARBA00023026"/>
    </source>
</evidence>
<evidence type="ECO:0000313" key="6">
    <source>
        <dbReference type="Proteomes" id="UP001610335"/>
    </source>
</evidence>
<feature type="region of interest" description="Disordered" evidence="3">
    <location>
        <begin position="1"/>
        <end position="22"/>
    </location>
</feature>
<dbReference type="Pfam" id="PF00187">
    <property type="entry name" value="Chitin_bind_1"/>
    <property type="match status" value="1"/>
</dbReference>
<dbReference type="SUPFAM" id="SSF57016">
    <property type="entry name" value="Plant lectins/antimicrobial peptides"/>
    <property type="match status" value="1"/>
</dbReference>
<evidence type="ECO:0000256" key="1">
    <source>
        <dbReference type="ARBA" id="ARBA00022669"/>
    </source>
</evidence>
<sequence length="194" mass="21053">MPANVPNAVCGPQVNDTSTTPHGTDLSTLNKCPLNTCCDIWGQCGITADFCTPSNSTTGNPGTAAKGANGCLSNCVTDIVDSEAPAETYSVAYFEAFDQTRSCLTMSVDQINTTFYTHFTTFYTHFTTFYAYVTTFYTHVTTFYTHVTTFYTRVHFAFATITSGLTLNVIGIEDQLSPLLGMTGIKRLAAESRS</sequence>
<evidence type="ECO:0000313" key="5">
    <source>
        <dbReference type="EMBL" id="KAL2830902.1"/>
    </source>
</evidence>
<feature type="domain" description="Chitin-binding type-1" evidence="4">
    <location>
        <begin position="30"/>
        <end position="53"/>
    </location>
</feature>
<reference evidence="5 6" key="1">
    <citation type="submission" date="2024-07" db="EMBL/GenBank/DDBJ databases">
        <title>Section-level genome sequencing and comparative genomics of Aspergillus sections Usti and Cavernicolus.</title>
        <authorList>
            <consortium name="Lawrence Berkeley National Laboratory"/>
            <person name="Nybo J.L."/>
            <person name="Vesth T.C."/>
            <person name="Theobald S."/>
            <person name="Frisvad J.C."/>
            <person name="Larsen T.O."/>
            <person name="Kjaerboelling I."/>
            <person name="Rothschild-Mancinelli K."/>
            <person name="Lyhne E.K."/>
            <person name="Kogle M.E."/>
            <person name="Barry K."/>
            <person name="Clum A."/>
            <person name="Na H."/>
            <person name="Ledsgaard L."/>
            <person name="Lin J."/>
            <person name="Lipzen A."/>
            <person name="Kuo A."/>
            <person name="Riley R."/>
            <person name="Mondo S."/>
            <person name="LaButti K."/>
            <person name="Haridas S."/>
            <person name="Pangalinan J."/>
            <person name="Salamov A.A."/>
            <person name="Simmons B.A."/>
            <person name="Magnuson J.K."/>
            <person name="Chen J."/>
            <person name="Drula E."/>
            <person name="Henrissat B."/>
            <person name="Wiebenga A."/>
            <person name="Lubbers R.J."/>
            <person name="Gomes A.C."/>
            <person name="Makela M.R."/>
            <person name="Stajich J."/>
            <person name="Grigoriev I.V."/>
            <person name="Mortensen U.H."/>
            <person name="De vries R.P."/>
            <person name="Baker S.E."/>
            <person name="Andersen M.R."/>
        </authorList>
    </citation>
    <scope>NUCLEOTIDE SEQUENCE [LARGE SCALE GENOMIC DNA]</scope>
    <source>
        <strain evidence="5 6">CBS 600.67</strain>
    </source>
</reference>
<dbReference type="PANTHER" id="PTHR47700:SF2">
    <property type="entry name" value="CHITINASE"/>
    <property type="match status" value="1"/>
</dbReference>
<name>A0ABR4IT01_9EURO</name>
<dbReference type="InterPro" id="IPR053214">
    <property type="entry name" value="LysM12-like"/>
</dbReference>
<dbReference type="InterPro" id="IPR001002">
    <property type="entry name" value="Chitin-bd_1"/>
</dbReference>
<organism evidence="5 6">
    <name type="scientific">Aspergillus cavernicola</name>
    <dbReference type="NCBI Taxonomy" id="176166"/>
    <lineage>
        <taxon>Eukaryota</taxon>
        <taxon>Fungi</taxon>
        <taxon>Dikarya</taxon>
        <taxon>Ascomycota</taxon>
        <taxon>Pezizomycotina</taxon>
        <taxon>Eurotiomycetes</taxon>
        <taxon>Eurotiomycetidae</taxon>
        <taxon>Eurotiales</taxon>
        <taxon>Aspergillaceae</taxon>
        <taxon>Aspergillus</taxon>
        <taxon>Aspergillus subgen. Nidulantes</taxon>
    </lineage>
</organism>
<dbReference type="Proteomes" id="UP001610335">
    <property type="component" value="Unassembled WGS sequence"/>
</dbReference>
<evidence type="ECO:0000259" key="4">
    <source>
        <dbReference type="Pfam" id="PF00187"/>
    </source>
</evidence>
<accession>A0ABR4IT01</accession>
<dbReference type="InterPro" id="IPR036861">
    <property type="entry name" value="Endochitinase-like_sf"/>
</dbReference>
<keyword evidence="1" id="KW-0147">Chitin-binding</keyword>
<dbReference type="EMBL" id="JBFXLS010000011">
    <property type="protein sequence ID" value="KAL2830902.1"/>
    <property type="molecule type" value="Genomic_DNA"/>
</dbReference>
<dbReference type="CDD" id="cd00035">
    <property type="entry name" value="ChtBD1"/>
    <property type="match status" value="1"/>
</dbReference>
<keyword evidence="2" id="KW-0843">Virulence</keyword>
<comment type="caution">
    <text evidence="5">The sequence shown here is derived from an EMBL/GenBank/DDBJ whole genome shotgun (WGS) entry which is preliminary data.</text>
</comment>
<proteinExistence type="predicted"/>